<dbReference type="Proteomes" id="UP001499951">
    <property type="component" value="Unassembled WGS sequence"/>
</dbReference>
<dbReference type="NCBIfam" id="TIGR02215">
    <property type="entry name" value="phage_chp_gp8"/>
    <property type="match status" value="1"/>
</dbReference>
<gene>
    <name evidence="1" type="ORF">GCM10008942_13970</name>
</gene>
<organism evidence="1 2">
    <name type="scientific">Rhizomicrobium electricum</name>
    <dbReference type="NCBI Taxonomy" id="480070"/>
    <lineage>
        <taxon>Bacteria</taxon>
        <taxon>Pseudomonadati</taxon>
        <taxon>Pseudomonadota</taxon>
        <taxon>Alphaproteobacteria</taxon>
        <taxon>Micropepsales</taxon>
        <taxon>Micropepsaceae</taxon>
        <taxon>Rhizomicrobium</taxon>
    </lineage>
</organism>
<dbReference type="NCBIfam" id="TIGR01560">
    <property type="entry name" value="put_DNA_pack"/>
    <property type="match status" value="1"/>
</dbReference>
<dbReference type="InterPro" id="IPR006450">
    <property type="entry name" value="Phage_HK97_gp6-like"/>
</dbReference>
<accession>A0ABN1EHJ6</accession>
<dbReference type="Gene3D" id="1.10.3230.30">
    <property type="entry name" value="Phage gp6-like head-tail connector protein"/>
    <property type="match status" value="1"/>
</dbReference>
<reference evidence="1 2" key="1">
    <citation type="journal article" date="2019" name="Int. J. Syst. Evol. Microbiol.">
        <title>The Global Catalogue of Microorganisms (GCM) 10K type strain sequencing project: providing services to taxonomists for standard genome sequencing and annotation.</title>
        <authorList>
            <consortium name="The Broad Institute Genomics Platform"/>
            <consortium name="The Broad Institute Genome Sequencing Center for Infectious Disease"/>
            <person name="Wu L."/>
            <person name="Ma J."/>
        </authorList>
    </citation>
    <scope>NUCLEOTIDE SEQUENCE [LARGE SCALE GENOMIC DNA]</scope>
    <source>
        <strain evidence="1 2">JCM 15089</strain>
    </source>
</reference>
<comment type="caution">
    <text evidence="1">The sequence shown here is derived from an EMBL/GenBank/DDBJ whole genome shotgun (WGS) entry which is preliminary data.</text>
</comment>
<dbReference type="Pfam" id="PF05135">
    <property type="entry name" value="Phage_connect_1"/>
    <property type="match status" value="1"/>
</dbReference>
<proteinExistence type="predicted"/>
<dbReference type="RefSeq" id="WP_166933138.1">
    <property type="nucleotide sequence ID" value="NZ_BAAADD010000003.1"/>
</dbReference>
<name>A0ABN1EHJ6_9PROT</name>
<keyword evidence="2" id="KW-1185">Reference proteome</keyword>
<sequence length="182" mass="19405">MSLQLLTPPAAEPVTLAEAKAHLKIDTSDEDALVATLITAARARAEWHTGRAFVTQRWRLRLDAWPQQGVIELPLPPLVSVEEVAVTDAGGIRSVLDPAAYRVDAASAPGRVIVTVRPPSLRARDGLEVAFTAGYGDASAVPVAIQQAILEVVADLYTHRGDDDPVGVSGQALLAPYRVFKL</sequence>
<evidence type="ECO:0000313" key="1">
    <source>
        <dbReference type="EMBL" id="GAA0566699.1"/>
    </source>
</evidence>
<dbReference type="CDD" id="cd08054">
    <property type="entry name" value="gp6"/>
    <property type="match status" value="1"/>
</dbReference>
<dbReference type="InterPro" id="IPR011738">
    <property type="entry name" value="Phage_CHP"/>
</dbReference>
<protein>
    <submittedName>
        <fullName evidence="1">Head-tail connector protein</fullName>
    </submittedName>
</protein>
<dbReference type="EMBL" id="BAAADD010000003">
    <property type="protein sequence ID" value="GAA0566699.1"/>
    <property type="molecule type" value="Genomic_DNA"/>
</dbReference>
<dbReference type="InterPro" id="IPR021146">
    <property type="entry name" value="Phage_gp6-like_head-tail"/>
</dbReference>
<evidence type="ECO:0000313" key="2">
    <source>
        <dbReference type="Proteomes" id="UP001499951"/>
    </source>
</evidence>